<keyword evidence="3" id="KW-1185">Reference proteome</keyword>
<dbReference type="EMBL" id="CP017141">
    <property type="protein sequence ID" value="AOM79908.1"/>
    <property type="molecule type" value="Genomic_DNA"/>
</dbReference>
<dbReference type="InterPro" id="IPR036102">
    <property type="entry name" value="OsmC/Ohrsf"/>
</dbReference>
<dbReference type="GO" id="GO:0006979">
    <property type="term" value="P:response to oxidative stress"/>
    <property type="evidence" value="ECO:0007669"/>
    <property type="project" value="InterPro"/>
</dbReference>
<dbReference type="Gene3D" id="2.20.25.10">
    <property type="match status" value="1"/>
</dbReference>
<reference evidence="2 3" key="1">
    <citation type="submission" date="2016-08" db="EMBL/GenBank/DDBJ databases">
        <authorList>
            <person name="Seilhamer J.J."/>
        </authorList>
    </citation>
    <scope>NUCLEOTIDE SEQUENCE [LARGE SCALE GENOMIC DNA]</scope>
    <source>
        <strain evidence="2 3">DX4</strain>
    </source>
</reference>
<protein>
    <submittedName>
        <fullName evidence="2">Organic hydroperoxide resistance protein</fullName>
    </submittedName>
</protein>
<dbReference type="InterPro" id="IPR015946">
    <property type="entry name" value="KH_dom-like_a/b"/>
</dbReference>
<dbReference type="Pfam" id="PF02566">
    <property type="entry name" value="OsmC"/>
    <property type="match status" value="1"/>
</dbReference>
<dbReference type="InterPro" id="IPR003718">
    <property type="entry name" value="OsmC/Ohr_fam"/>
</dbReference>
<proteinExistence type="inferred from homology"/>
<accession>A0A1D7QMM4</accession>
<dbReference type="OrthoDB" id="9797508at2"/>
<dbReference type="NCBIfam" id="TIGR03561">
    <property type="entry name" value="organ_hyd_perox"/>
    <property type="match status" value="1"/>
</dbReference>
<dbReference type="InterPro" id="IPR019953">
    <property type="entry name" value="OHR"/>
</dbReference>
<dbReference type="Gene3D" id="3.30.300.20">
    <property type="match status" value="1"/>
</dbReference>
<dbReference type="PANTHER" id="PTHR33797">
    <property type="entry name" value="ORGANIC HYDROPEROXIDE RESISTANCE PROTEIN-LIKE"/>
    <property type="match status" value="1"/>
</dbReference>
<name>A0A1D7QMM4_9SPHI</name>
<gene>
    <name evidence="2" type="ORF">BFS30_23740</name>
</gene>
<dbReference type="AlphaFoldDB" id="A0A1D7QMM4"/>
<organism evidence="2 3">
    <name type="scientific">Pedobacter steynii</name>
    <dbReference type="NCBI Taxonomy" id="430522"/>
    <lineage>
        <taxon>Bacteria</taxon>
        <taxon>Pseudomonadati</taxon>
        <taxon>Bacteroidota</taxon>
        <taxon>Sphingobacteriia</taxon>
        <taxon>Sphingobacteriales</taxon>
        <taxon>Sphingobacteriaceae</taxon>
        <taxon>Pedobacter</taxon>
    </lineage>
</organism>
<dbReference type="Proteomes" id="UP000094313">
    <property type="component" value="Chromosome"/>
</dbReference>
<dbReference type="KEGG" id="psty:BFS30_23740"/>
<comment type="similarity">
    <text evidence="1">Belongs to the OsmC/Ohr family.</text>
</comment>
<evidence type="ECO:0000256" key="1">
    <source>
        <dbReference type="ARBA" id="ARBA00007378"/>
    </source>
</evidence>
<sequence>MEKIYTASVTAKGGRDGHIKSSDGTIEFDLRKPREMGGQGGATNPEQLFAAAWGPCYLGALGAVAEHDGVDVSEATVEVHVSFNKDDNAFVLSADLDVHIPGITQEEAQKLADKAHRACPYSKATRGNIETRVTAI</sequence>
<dbReference type="SUPFAM" id="SSF82784">
    <property type="entry name" value="OsmC-like"/>
    <property type="match status" value="1"/>
</dbReference>
<evidence type="ECO:0000313" key="2">
    <source>
        <dbReference type="EMBL" id="AOM79908.1"/>
    </source>
</evidence>
<dbReference type="RefSeq" id="WP_069381570.1">
    <property type="nucleotide sequence ID" value="NZ_CP017141.1"/>
</dbReference>
<evidence type="ECO:0000313" key="3">
    <source>
        <dbReference type="Proteomes" id="UP000094313"/>
    </source>
</evidence>
<dbReference type="PANTHER" id="PTHR33797:SF2">
    <property type="entry name" value="ORGANIC HYDROPEROXIDE RESISTANCE PROTEIN-LIKE"/>
    <property type="match status" value="1"/>
</dbReference>